<dbReference type="PANTHER" id="PTHR11654">
    <property type="entry name" value="OLIGOPEPTIDE TRANSPORTER-RELATED"/>
    <property type="match status" value="1"/>
</dbReference>
<evidence type="ECO:0000256" key="6">
    <source>
        <dbReference type="ARBA" id="ARBA00023136"/>
    </source>
</evidence>
<feature type="transmembrane region" description="Helical" evidence="7">
    <location>
        <begin position="235"/>
        <end position="255"/>
    </location>
</feature>
<dbReference type="CDD" id="cd17417">
    <property type="entry name" value="MFS_NPF5"/>
    <property type="match status" value="1"/>
</dbReference>
<protein>
    <recommendedName>
        <fullName evidence="10">Major facilitator superfamily (MFS) profile domain-containing protein</fullName>
    </recommendedName>
</protein>
<feature type="transmembrane region" description="Helical" evidence="7">
    <location>
        <begin position="120"/>
        <end position="138"/>
    </location>
</feature>
<accession>A0A5N5J4E8</accession>
<evidence type="ECO:0000256" key="5">
    <source>
        <dbReference type="ARBA" id="ARBA00022989"/>
    </source>
</evidence>
<dbReference type="Pfam" id="PF00854">
    <property type="entry name" value="PTR2"/>
    <property type="match status" value="2"/>
</dbReference>
<comment type="similarity">
    <text evidence="2">Belongs to the major facilitator superfamily. Proton-dependent oligopeptide transporter (POT/PTR) (TC 2.A.17) family.</text>
</comment>
<feature type="transmembrane region" description="Helical" evidence="7">
    <location>
        <begin position="577"/>
        <end position="602"/>
    </location>
</feature>
<dbReference type="PROSITE" id="PS01022">
    <property type="entry name" value="PTR2_1"/>
    <property type="match status" value="1"/>
</dbReference>
<dbReference type="InterPro" id="IPR000109">
    <property type="entry name" value="POT_fam"/>
</dbReference>
<feature type="transmembrane region" description="Helical" evidence="7">
    <location>
        <begin position="343"/>
        <end position="364"/>
    </location>
</feature>
<gene>
    <name evidence="8" type="ORF">DKX38_029593</name>
</gene>
<evidence type="ECO:0000256" key="4">
    <source>
        <dbReference type="ARBA" id="ARBA00022692"/>
    </source>
</evidence>
<evidence type="ECO:0000256" key="1">
    <source>
        <dbReference type="ARBA" id="ARBA00004141"/>
    </source>
</evidence>
<sequence length="653" mass="72091">MTISHLSNISSGTERSSAATPLIQVADDSVNGAVDYDGNPVHRSTSGGWRSASFIIAMEVAERFAYFGICSNLINYLTGPLGQSTASAAANVNTWSGTAALLPLLGAFVADSFLGRYRTIVAASLVNILGLSMLTLAAKLTSANLHDCQSTKNVSLCAPPRFLVTLFFFSVYLVAVGQGGYKPCVQAFGGDQFDGQDPKESKTKSSFFNWWYFSISVGVIMALIVLVYIQENLSWSLGFGIPCIVLVASLLVFLLGSRTYRFSVKENNKNPFMRIGRVIVRAIKNRNHTPSAISSEEDACQWRQCSEQFKFLNKALLAPDGSQVDQNVCTVNDVEDTKALLKLVPICITSLAYAIVCAQTSTFFTKQGATLDIKIVSNFRVPAATLQTFIGFAIMVFIPVYDRIVVPISRHLTRKPSGITMLQRIGTGMYILCGVADVLTIVGLQEFCYDQVRLYLYLVKRMLVRGVNAHNNLNRIVVPISRRLTGKIYGIIMLQRIGSGMVFSIISMVTVALVETKRIETAKDNGLVDLLKVTIPMSIWWLAPQYILCGVVDVLTIVGLQEFCYDQVPKELRSLGILIYLCIFGIESFLSTFLISTINNATSGDGQESWFANNLNRAHLDYFYWLLADLSTLGFTVYLYFARSYIYNRKSAI</sequence>
<evidence type="ECO:0000256" key="7">
    <source>
        <dbReference type="SAM" id="Phobius"/>
    </source>
</evidence>
<dbReference type="SUPFAM" id="SSF103473">
    <property type="entry name" value="MFS general substrate transporter"/>
    <property type="match status" value="1"/>
</dbReference>
<comment type="subcellular location">
    <subcellularLocation>
        <location evidence="1">Membrane</location>
        <topology evidence="1">Multi-pass membrane protein</topology>
    </subcellularLocation>
</comment>
<evidence type="ECO:0008006" key="10">
    <source>
        <dbReference type="Google" id="ProtNLM"/>
    </source>
</evidence>
<evidence type="ECO:0000313" key="8">
    <source>
        <dbReference type="EMBL" id="KAB5512565.1"/>
    </source>
</evidence>
<keyword evidence="5 7" id="KW-1133">Transmembrane helix</keyword>
<dbReference type="InterPro" id="IPR018456">
    <property type="entry name" value="PTR2_symporter_CS"/>
</dbReference>
<dbReference type="InterPro" id="IPR036259">
    <property type="entry name" value="MFS_trans_sf"/>
</dbReference>
<name>A0A5N5J4E8_9ROSI</name>
<dbReference type="Proteomes" id="UP000326939">
    <property type="component" value="Chromosome 19"/>
</dbReference>
<dbReference type="AlphaFoldDB" id="A0A5N5J4E8"/>
<evidence type="ECO:0000256" key="3">
    <source>
        <dbReference type="ARBA" id="ARBA00022553"/>
    </source>
</evidence>
<dbReference type="GO" id="GO:0016020">
    <property type="term" value="C:membrane"/>
    <property type="evidence" value="ECO:0007669"/>
    <property type="project" value="UniProtKB-SubCell"/>
</dbReference>
<organism evidence="8 9">
    <name type="scientific">Salix brachista</name>
    <dbReference type="NCBI Taxonomy" id="2182728"/>
    <lineage>
        <taxon>Eukaryota</taxon>
        <taxon>Viridiplantae</taxon>
        <taxon>Streptophyta</taxon>
        <taxon>Embryophyta</taxon>
        <taxon>Tracheophyta</taxon>
        <taxon>Spermatophyta</taxon>
        <taxon>Magnoliopsida</taxon>
        <taxon>eudicotyledons</taxon>
        <taxon>Gunneridae</taxon>
        <taxon>Pentapetalae</taxon>
        <taxon>rosids</taxon>
        <taxon>fabids</taxon>
        <taxon>Malpighiales</taxon>
        <taxon>Salicaceae</taxon>
        <taxon>Saliceae</taxon>
        <taxon>Salix</taxon>
    </lineage>
</organism>
<feature type="transmembrane region" description="Helical" evidence="7">
    <location>
        <begin position="622"/>
        <end position="641"/>
    </location>
</feature>
<dbReference type="GO" id="GO:0042937">
    <property type="term" value="F:tripeptide transmembrane transporter activity"/>
    <property type="evidence" value="ECO:0007669"/>
    <property type="project" value="InterPro"/>
</dbReference>
<feature type="transmembrane region" description="Helical" evidence="7">
    <location>
        <begin position="488"/>
        <end position="514"/>
    </location>
</feature>
<keyword evidence="6 7" id="KW-0472">Membrane</keyword>
<evidence type="ECO:0000313" key="9">
    <source>
        <dbReference type="Proteomes" id="UP000326939"/>
    </source>
</evidence>
<keyword evidence="3" id="KW-0597">Phosphoprotein</keyword>
<comment type="caution">
    <text evidence="8">The sequence shown here is derived from an EMBL/GenBank/DDBJ whole genome shotgun (WGS) entry which is preliminary data.</text>
</comment>
<evidence type="ECO:0000256" key="2">
    <source>
        <dbReference type="ARBA" id="ARBA00005982"/>
    </source>
</evidence>
<feature type="transmembrane region" description="Helical" evidence="7">
    <location>
        <begin position="210"/>
        <end position="229"/>
    </location>
</feature>
<proteinExistence type="inferred from homology"/>
<dbReference type="EMBL" id="VDCV01000019">
    <property type="protein sequence ID" value="KAB5512565.1"/>
    <property type="molecule type" value="Genomic_DNA"/>
</dbReference>
<dbReference type="InterPro" id="IPR044739">
    <property type="entry name" value="NRT1/PTR"/>
</dbReference>
<keyword evidence="9" id="KW-1185">Reference proteome</keyword>
<dbReference type="Gene3D" id="1.20.1250.20">
    <property type="entry name" value="MFS general substrate transporter like domains"/>
    <property type="match status" value="2"/>
</dbReference>
<feature type="transmembrane region" description="Helical" evidence="7">
    <location>
        <begin position="384"/>
        <end position="404"/>
    </location>
</feature>
<keyword evidence="4 7" id="KW-0812">Transmembrane</keyword>
<dbReference type="GO" id="GO:0071916">
    <property type="term" value="F:dipeptide transmembrane transporter activity"/>
    <property type="evidence" value="ECO:0007669"/>
    <property type="project" value="InterPro"/>
</dbReference>
<feature type="transmembrane region" description="Helical" evidence="7">
    <location>
        <begin position="158"/>
        <end position="176"/>
    </location>
</feature>
<reference evidence="9" key="1">
    <citation type="journal article" date="2019" name="Gigascience">
        <title>De novo genome assembly of the endangered Acer yangbiense, a plant species with extremely small populations endemic to Yunnan Province, China.</title>
        <authorList>
            <person name="Yang J."/>
            <person name="Wariss H.M."/>
            <person name="Tao L."/>
            <person name="Zhang R."/>
            <person name="Yun Q."/>
            <person name="Hollingsworth P."/>
            <person name="Dao Z."/>
            <person name="Luo G."/>
            <person name="Guo H."/>
            <person name="Ma Y."/>
            <person name="Sun W."/>
        </authorList>
    </citation>
    <scope>NUCLEOTIDE SEQUENCE [LARGE SCALE GENOMIC DNA]</scope>
    <source>
        <strain evidence="9">cv. br00</strain>
    </source>
</reference>